<gene>
    <name evidence="2" type="ORF">B0H94_11433</name>
</gene>
<organism evidence="2 3">
    <name type="scientific">Salsuginibacillus halophilus</name>
    <dbReference type="NCBI Taxonomy" id="517424"/>
    <lineage>
        <taxon>Bacteria</taxon>
        <taxon>Bacillati</taxon>
        <taxon>Bacillota</taxon>
        <taxon>Bacilli</taxon>
        <taxon>Bacillales</taxon>
        <taxon>Bacillaceae</taxon>
        <taxon>Salsuginibacillus</taxon>
    </lineage>
</organism>
<comment type="caution">
    <text evidence="2">The sequence shown here is derived from an EMBL/GenBank/DDBJ whole genome shotgun (WGS) entry which is preliminary data.</text>
</comment>
<protein>
    <recommendedName>
        <fullName evidence="1">Phage-Barnase-EndoU-ColicinE5/D-RelE like nuclease 4 domain-containing protein</fullName>
    </recommendedName>
</protein>
<dbReference type="AlphaFoldDB" id="A0A2P8H8R6"/>
<keyword evidence="3" id="KW-1185">Reference proteome</keyword>
<sequence>MPSRTTYINNKYLGLLKPRSFFVQNAGRGMALSANNHTIQDIAQMYHNNLLHKMYIFHLKGNRPPVKVKFDEGHLAHLIGLHYFDFKRSEALFQDLLDGKITWQTLKKRNKGNYKQFQYRMYYIIHLHDVLQKGRLAVYDGHLKADLMIYHRAEKQYLSLGLYEIDSKHHIYVPTTFMENKKNRLAEAEHYEVKKREVKKV</sequence>
<dbReference type="InterPro" id="IPR041420">
    <property type="entry name" value="PBECR4"/>
</dbReference>
<evidence type="ECO:0000313" key="3">
    <source>
        <dbReference type="Proteomes" id="UP000242310"/>
    </source>
</evidence>
<proteinExistence type="predicted"/>
<dbReference type="EMBL" id="PYAV01000014">
    <property type="protein sequence ID" value="PSL42559.1"/>
    <property type="molecule type" value="Genomic_DNA"/>
</dbReference>
<evidence type="ECO:0000259" key="1">
    <source>
        <dbReference type="Pfam" id="PF18813"/>
    </source>
</evidence>
<feature type="domain" description="Phage-Barnase-EndoU-ColicinE5/D-RelE like nuclease 4" evidence="1">
    <location>
        <begin position="38"/>
        <end position="185"/>
    </location>
</feature>
<accession>A0A2P8H8R6</accession>
<evidence type="ECO:0000313" key="2">
    <source>
        <dbReference type="EMBL" id="PSL42559.1"/>
    </source>
</evidence>
<dbReference type="Pfam" id="PF18813">
    <property type="entry name" value="PBECR4"/>
    <property type="match status" value="1"/>
</dbReference>
<reference evidence="2 3" key="1">
    <citation type="submission" date="2018-03" db="EMBL/GenBank/DDBJ databases">
        <title>Genomic Encyclopedia of Type Strains, Phase III (KMG-III): the genomes of soil and plant-associated and newly described type strains.</title>
        <authorList>
            <person name="Whitman W."/>
        </authorList>
    </citation>
    <scope>NUCLEOTIDE SEQUENCE [LARGE SCALE GENOMIC DNA]</scope>
    <source>
        <strain evidence="2 3">CGMCC 1.07653</strain>
    </source>
</reference>
<name>A0A2P8H8R6_9BACI</name>
<dbReference type="Proteomes" id="UP000242310">
    <property type="component" value="Unassembled WGS sequence"/>
</dbReference>